<accession>A0A699GVB4</accession>
<dbReference type="Gene3D" id="3.30.420.10">
    <property type="entry name" value="Ribonuclease H-like superfamily/Ribonuclease H"/>
    <property type="match status" value="1"/>
</dbReference>
<dbReference type="Pfam" id="PF00098">
    <property type="entry name" value="zf-CCHC"/>
    <property type="match status" value="1"/>
</dbReference>
<dbReference type="InterPro" id="IPR043502">
    <property type="entry name" value="DNA/RNA_pol_sf"/>
</dbReference>
<dbReference type="PANTHER" id="PTHR15503:SF45">
    <property type="entry name" value="RNA-DIRECTED DNA POLYMERASE HOMOLOG"/>
    <property type="match status" value="1"/>
</dbReference>
<sequence length="954" mass="107962">MPPEDDVLPAEERPVPAAVSPTANSPGYITESDLEEDLEEEDDKDHEEDPVDYPTNKDDDDDEEEESFRDDANDEEEDKDEDEEGEEEHLTLSDSVPPPVYRTTTRMSIRAQTPIPFPSETEVARLLTIPTLPPLPLTSYSSPLPQIPSSPLPPSPTHLLGYRSAMIWLTAESPSTSHLLPLPPPIVLPHTRASMAMMTAAAPSTYILTPPLGIPPLLPIPLPTSPPPLLLPSTNRRADVLEVTLPPQKREIGYGITNVWEDPDEIIEEIPMTDVAELGQRMTNFVTIVRQDTDEIYGRLDNAQDDRLLMSGHLNLLRKDRRSHALTARIMKSDARASREAWTPARDPTHPDVPKEADSSSYIRLCCSYVYSLLARDVDRSQNGKDNHDSGMGVRRQAPLARECTYPDFMKCKPLYFKGTGIDVIERSTANANTANNQRGTRKGQKATCFECGAQGHFKRECPKLKNNNRGNPVGNGNAPVEVYAVGHAGTNLDFNVFMSTFLLNNHYAFILFDTGVDRSFVSTAFSSQIDITPTTLDHYYDVKLTDERIIRLNTIIQGCTLNFLNHPFNINLMLVKLGSFDVIVGMDWLEMYQAVIVCAEKIIRIPWGYETLIVRGDKSDRGSKTRLNIISCTKTQKYMLKGCNAFLAHVTTKKAEDKSKEKRLEEWNFRLIMPGAAPVARAPYRLAFSKMKELSDQLQELSDKELNKLVMKNGYPLSRIDDLFDQLQGSNVYSKIDLRSGHPQHRVREEDIPKAAFRTRSGHYEFQVMPFGLTNAPTIFIDLNNWHIIRKTDRESERTIQTLKDILHAYVIDFGKGWVNHFPLVEFSYNNSYQASIKAAPFEALYGRKCRSPVYWAEVREAQLIGPELVKETTEKIIKIKQRIEATHDRQKSYADLKYRSMEFQVGDKVMLKVLPWKGVVRFGKQGKLNPRYVGPFKVLEKVGAISYKLKLP</sequence>
<proteinExistence type="predicted"/>
<dbReference type="Gene3D" id="4.10.60.10">
    <property type="entry name" value="Zinc finger, CCHC-type"/>
    <property type="match status" value="1"/>
</dbReference>
<reference evidence="4" key="1">
    <citation type="journal article" date="2019" name="Sci. Rep.">
        <title>Draft genome of Tanacetum cinerariifolium, the natural source of mosquito coil.</title>
        <authorList>
            <person name="Yamashiro T."/>
            <person name="Shiraishi A."/>
            <person name="Satake H."/>
            <person name="Nakayama K."/>
        </authorList>
    </citation>
    <scope>NUCLEOTIDE SEQUENCE</scope>
</reference>
<keyword evidence="1" id="KW-0862">Zinc</keyword>
<dbReference type="PROSITE" id="PS50158">
    <property type="entry name" value="ZF_CCHC"/>
    <property type="match status" value="1"/>
</dbReference>
<evidence type="ECO:0000256" key="1">
    <source>
        <dbReference type="PROSITE-ProRule" id="PRU00047"/>
    </source>
</evidence>
<name>A0A699GVB4_TANCI</name>
<dbReference type="Gene3D" id="3.10.10.10">
    <property type="entry name" value="HIV Type 1 Reverse Transcriptase, subunit A, domain 1"/>
    <property type="match status" value="1"/>
</dbReference>
<feature type="domain" description="CCHC-type" evidence="3">
    <location>
        <begin position="449"/>
        <end position="464"/>
    </location>
</feature>
<dbReference type="InterPro" id="IPR021109">
    <property type="entry name" value="Peptidase_aspartic_dom_sf"/>
</dbReference>
<dbReference type="InterPro" id="IPR032567">
    <property type="entry name" value="RTL1-rel"/>
</dbReference>
<gene>
    <name evidence="4" type="ORF">Tci_169477</name>
</gene>
<dbReference type="EMBL" id="BKCJ010040652">
    <property type="protein sequence ID" value="GEV97500.1"/>
    <property type="molecule type" value="Genomic_DNA"/>
</dbReference>
<protein>
    <recommendedName>
        <fullName evidence="3">CCHC-type domain-containing protein</fullName>
    </recommendedName>
</protein>
<feature type="region of interest" description="Disordered" evidence="2">
    <location>
        <begin position="337"/>
        <end position="356"/>
    </location>
</feature>
<dbReference type="InterPro" id="IPR000477">
    <property type="entry name" value="RT_dom"/>
</dbReference>
<dbReference type="InterPro" id="IPR012337">
    <property type="entry name" value="RNaseH-like_sf"/>
</dbReference>
<comment type="caution">
    <text evidence="4">The sequence shown here is derived from an EMBL/GenBank/DDBJ whole genome shotgun (WGS) entry which is preliminary data.</text>
</comment>
<organism evidence="4">
    <name type="scientific">Tanacetum cinerariifolium</name>
    <name type="common">Dalmatian daisy</name>
    <name type="synonym">Chrysanthemum cinerariifolium</name>
    <dbReference type="NCBI Taxonomy" id="118510"/>
    <lineage>
        <taxon>Eukaryota</taxon>
        <taxon>Viridiplantae</taxon>
        <taxon>Streptophyta</taxon>
        <taxon>Embryophyta</taxon>
        <taxon>Tracheophyta</taxon>
        <taxon>Spermatophyta</taxon>
        <taxon>Magnoliopsida</taxon>
        <taxon>eudicotyledons</taxon>
        <taxon>Gunneridae</taxon>
        <taxon>Pentapetalae</taxon>
        <taxon>asterids</taxon>
        <taxon>campanulids</taxon>
        <taxon>Asterales</taxon>
        <taxon>Asteraceae</taxon>
        <taxon>Asteroideae</taxon>
        <taxon>Anthemideae</taxon>
        <taxon>Anthemidinae</taxon>
        <taxon>Tanacetum</taxon>
    </lineage>
</organism>
<dbReference type="SUPFAM" id="SSF50630">
    <property type="entry name" value="Acid proteases"/>
    <property type="match status" value="1"/>
</dbReference>
<dbReference type="InterPro" id="IPR001878">
    <property type="entry name" value="Znf_CCHC"/>
</dbReference>
<dbReference type="Pfam" id="PF24626">
    <property type="entry name" value="SH3_Tf2-1"/>
    <property type="match status" value="1"/>
</dbReference>
<dbReference type="SUPFAM" id="SSF53098">
    <property type="entry name" value="Ribonuclease H-like"/>
    <property type="match status" value="1"/>
</dbReference>
<dbReference type="Pfam" id="PF08284">
    <property type="entry name" value="RVP_2"/>
    <property type="match status" value="1"/>
</dbReference>
<dbReference type="Pfam" id="PF00078">
    <property type="entry name" value="RVT_1"/>
    <property type="match status" value="1"/>
</dbReference>
<dbReference type="Gene3D" id="2.40.70.10">
    <property type="entry name" value="Acid Proteases"/>
    <property type="match status" value="1"/>
</dbReference>
<dbReference type="GO" id="GO:0008270">
    <property type="term" value="F:zinc ion binding"/>
    <property type="evidence" value="ECO:0007669"/>
    <property type="project" value="UniProtKB-KW"/>
</dbReference>
<dbReference type="CDD" id="cd01647">
    <property type="entry name" value="RT_LTR"/>
    <property type="match status" value="1"/>
</dbReference>
<dbReference type="SMART" id="SM00343">
    <property type="entry name" value="ZnF_C2HC"/>
    <property type="match status" value="1"/>
</dbReference>
<feature type="region of interest" description="Disordered" evidence="2">
    <location>
        <begin position="1"/>
        <end position="101"/>
    </location>
</feature>
<dbReference type="PANTHER" id="PTHR15503">
    <property type="entry name" value="LDOC1 RELATED"/>
    <property type="match status" value="1"/>
</dbReference>
<dbReference type="InterPro" id="IPR036875">
    <property type="entry name" value="Znf_CCHC_sf"/>
</dbReference>
<feature type="compositionally biased region" description="Basic and acidic residues" evidence="2">
    <location>
        <begin position="347"/>
        <end position="356"/>
    </location>
</feature>
<feature type="compositionally biased region" description="Acidic residues" evidence="2">
    <location>
        <begin position="32"/>
        <end position="51"/>
    </location>
</feature>
<evidence type="ECO:0000259" key="3">
    <source>
        <dbReference type="PROSITE" id="PS50158"/>
    </source>
</evidence>
<dbReference type="AlphaFoldDB" id="A0A699GVB4"/>
<dbReference type="GO" id="GO:0003676">
    <property type="term" value="F:nucleic acid binding"/>
    <property type="evidence" value="ECO:0007669"/>
    <property type="project" value="InterPro"/>
</dbReference>
<dbReference type="SUPFAM" id="SSF57756">
    <property type="entry name" value="Retrovirus zinc finger-like domains"/>
    <property type="match status" value="1"/>
</dbReference>
<keyword evidence="1" id="KW-0863">Zinc-finger</keyword>
<keyword evidence="1" id="KW-0479">Metal-binding</keyword>
<evidence type="ECO:0000256" key="2">
    <source>
        <dbReference type="SAM" id="MobiDB-lite"/>
    </source>
</evidence>
<dbReference type="InterPro" id="IPR036397">
    <property type="entry name" value="RNaseH_sf"/>
</dbReference>
<dbReference type="CDD" id="cd00303">
    <property type="entry name" value="retropepsin_like"/>
    <property type="match status" value="1"/>
</dbReference>
<evidence type="ECO:0000313" key="4">
    <source>
        <dbReference type="EMBL" id="GEV97500.1"/>
    </source>
</evidence>
<dbReference type="InterPro" id="IPR056924">
    <property type="entry name" value="SH3_Tf2-1"/>
</dbReference>
<feature type="compositionally biased region" description="Acidic residues" evidence="2">
    <location>
        <begin position="58"/>
        <end position="87"/>
    </location>
</feature>
<dbReference type="SUPFAM" id="SSF56672">
    <property type="entry name" value="DNA/RNA polymerases"/>
    <property type="match status" value="1"/>
</dbReference>